<name>A0A0E9UI46_ANGAN</name>
<reference evidence="1" key="1">
    <citation type="submission" date="2014-11" db="EMBL/GenBank/DDBJ databases">
        <authorList>
            <person name="Amaro Gonzalez C."/>
        </authorList>
    </citation>
    <scope>NUCLEOTIDE SEQUENCE</scope>
</reference>
<dbReference type="AlphaFoldDB" id="A0A0E9UI46"/>
<reference evidence="1" key="2">
    <citation type="journal article" date="2015" name="Fish Shellfish Immunol.">
        <title>Early steps in the European eel (Anguilla anguilla)-Vibrio vulnificus interaction in the gills: Role of the RtxA13 toxin.</title>
        <authorList>
            <person name="Callol A."/>
            <person name="Pajuelo D."/>
            <person name="Ebbesson L."/>
            <person name="Teles M."/>
            <person name="MacKenzie S."/>
            <person name="Amaro C."/>
        </authorList>
    </citation>
    <scope>NUCLEOTIDE SEQUENCE</scope>
</reference>
<accession>A0A0E9UI46</accession>
<sequence length="19" mass="2169">MLLEAGLNIMTLLSNDSWF</sequence>
<protein>
    <submittedName>
        <fullName evidence="1">Uncharacterized protein</fullName>
    </submittedName>
</protein>
<proteinExistence type="predicted"/>
<dbReference type="EMBL" id="GBXM01043043">
    <property type="protein sequence ID" value="JAH65534.1"/>
    <property type="molecule type" value="Transcribed_RNA"/>
</dbReference>
<evidence type="ECO:0000313" key="1">
    <source>
        <dbReference type="EMBL" id="JAH65534.1"/>
    </source>
</evidence>
<organism evidence="1">
    <name type="scientific">Anguilla anguilla</name>
    <name type="common">European freshwater eel</name>
    <name type="synonym">Muraena anguilla</name>
    <dbReference type="NCBI Taxonomy" id="7936"/>
    <lineage>
        <taxon>Eukaryota</taxon>
        <taxon>Metazoa</taxon>
        <taxon>Chordata</taxon>
        <taxon>Craniata</taxon>
        <taxon>Vertebrata</taxon>
        <taxon>Euteleostomi</taxon>
        <taxon>Actinopterygii</taxon>
        <taxon>Neopterygii</taxon>
        <taxon>Teleostei</taxon>
        <taxon>Anguilliformes</taxon>
        <taxon>Anguillidae</taxon>
        <taxon>Anguilla</taxon>
    </lineage>
</organism>